<sequence>MSWFLKKSGNKCNSSSRGNSLSIPSINRCRSSRVGTGNGKEEGVEDTEVAEEGTDGAATGTEEEGTGASAAMPASTLLPLLTVEEET</sequence>
<protein>
    <submittedName>
        <fullName evidence="2">Uncharacterized protein</fullName>
    </submittedName>
</protein>
<feature type="compositionally biased region" description="Low complexity" evidence="1">
    <location>
        <begin position="55"/>
        <end position="87"/>
    </location>
</feature>
<dbReference type="EMBL" id="CDMZ01002117">
    <property type="protein sequence ID" value="CEM40857.1"/>
    <property type="molecule type" value="Genomic_DNA"/>
</dbReference>
<evidence type="ECO:0000313" key="2">
    <source>
        <dbReference type="EMBL" id="CEM40857.1"/>
    </source>
</evidence>
<feature type="region of interest" description="Disordered" evidence="1">
    <location>
        <begin position="1"/>
        <end position="87"/>
    </location>
</feature>
<dbReference type="VEuPathDB" id="CryptoDB:Cvel_25600"/>
<name>A0A0G4HAP0_9ALVE</name>
<feature type="compositionally biased region" description="Polar residues" evidence="1">
    <location>
        <begin position="10"/>
        <end position="35"/>
    </location>
</feature>
<evidence type="ECO:0000256" key="1">
    <source>
        <dbReference type="SAM" id="MobiDB-lite"/>
    </source>
</evidence>
<proteinExistence type="predicted"/>
<organism evidence="2">
    <name type="scientific">Chromera velia CCMP2878</name>
    <dbReference type="NCBI Taxonomy" id="1169474"/>
    <lineage>
        <taxon>Eukaryota</taxon>
        <taxon>Sar</taxon>
        <taxon>Alveolata</taxon>
        <taxon>Colpodellida</taxon>
        <taxon>Chromeraceae</taxon>
        <taxon>Chromera</taxon>
    </lineage>
</organism>
<reference evidence="2" key="1">
    <citation type="submission" date="2014-11" db="EMBL/GenBank/DDBJ databases">
        <authorList>
            <person name="Otto D Thomas"/>
            <person name="Naeem Raeece"/>
        </authorList>
    </citation>
    <scope>NUCLEOTIDE SEQUENCE</scope>
</reference>
<dbReference type="AlphaFoldDB" id="A0A0G4HAP0"/>
<accession>A0A0G4HAP0</accession>
<feature type="compositionally biased region" description="Acidic residues" evidence="1">
    <location>
        <begin position="43"/>
        <end position="54"/>
    </location>
</feature>
<gene>
    <name evidence="2" type="ORF">Cvel_25600</name>
</gene>